<reference evidence="3" key="1">
    <citation type="journal article" date="2019" name="Int. J. Syst. Evol. Microbiol.">
        <title>The Global Catalogue of Microorganisms (GCM) 10K type strain sequencing project: providing services to taxonomists for standard genome sequencing and annotation.</title>
        <authorList>
            <consortium name="The Broad Institute Genomics Platform"/>
            <consortium name="The Broad Institute Genome Sequencing Center for Infectious Disease"/>
            <person name="Wu L."/>
            <person name="Ma J."/>
        </authorList>
    </citation>
    <scope>NUCLEOTIDE SEQUENCE [LARGE SCALE GENOMIC DNA]</scope>
    <source>
        <strain evidence="3">NBRC 111368</strain>
    </source>
</reference>
<dbReference type="Proteomes" id="UP001596403">
    <property type="component" value="Unassembled WGS sequence"/>
</dbReference>
<dbReference type="RefSeq" id="WP_240791557.1">
    <property type="nucleotide sequence ID" value="NZ_JBHSWA010000001.1"/>
</dbReference>
<sequence length="769" mass="83827">MSRYCRGRGARQNGGGTEIDLQGLSVPNLANNIAGKGRFVDQRTKLGMRRLNRGPLVSMLLAGVALPGVALADPTYDIFETLERPSLNFYGSPGLVDMPTAHALPDGQLAIGVSNFAGMTRTTLTFQATPRLSASFRYVGIRDWTDVVPGNFDTYRDRSFDLRYMLKKEGAFWPAITVGLQDFAGTGIYAGEYVVATKTFDNTLLPGRVKVTGGLGWGRLGSYGSIGAPFGGNRGSFVGGSTGGKPSFDQWFRGSAAPFAGVEWAVNDRWTLKAEYSSDAYETEDGSREIFTRKSQFNFGTEYQYSDGLRLGAYYLYGSEIGVNLQYQLNPRKPLTPVKITPVAPLKVRPSRATSPAAWDTQWAASTNQQRSLRDQVKEVLDASGLSLVALTLDSAKAELRLRNDRYQAPAVAVGRGARALAWVLPASVETFRIVLVEEGLAQSAVTLRRSDLEALEFDPQAADALLAVAGIGEATPRLPGAMENDDLYPDFAWSIGPYLSPSYFDPEEPVRLDGGVEVTASYRPAPGWTVAGGLKHRLFGSVGDKTTPSNSRLPTVRTEGPRYAREGETIIDNAYVSKQWKPGNDLYARVTAGYLERMFGGVSAELLWKPVNSNLALGVEANYVKQRDYDGALGFLDYSVATGHVSAYYAFGGGYHGQLDVGRYLAGDVGATVTLTREFTNGWKVGGFFTITDVSAEEFGEGSFDKGINLTIPIGWFLGEPDKRSLSTTIRPIQRDGGARLQVPGRLYEQVRSGHRNSLEDQWSRVWE</sequence>
<organism evidence="2 3">
    <name type="scientific">Sulfitobacter profundi</name>
    <dbReference type="NCBI Taxonomy" id="2679961"/>
    <lineage>
        <taxon>Bacteria</taxon>
        <taxon>Pseudomonadati</taxon>
        <taxon>Pseudomonadota</taxon>
        <taxon>Alphaproteobacteria</taxon>
        <taxon>Rhodobacterales</taxon>
        <taxon>Roseobacteraceae</taxon>
        <taxon>Sulfitobacter</taxon>
    </lineage>
</organism>
<keyword evidence="1" id="KW-1133">Transmembrane helix</keyword>
<evidence type="ECO:0000313" key="2">
    <source>
        <dbReference type="EMBL" id="MFC6641789.1"/>
    </source>
</evidence>
<protein>
    <submittedName>
        <fullName evidence="2">YjbH domain-containing protein</fullName>
    </submittedName>
</protein>
<name>A0ABW1YX63_9RHOB</name>
<accession>A0ABW1YX63</accession>
<dbReference type="InterPro" id="IPR010344">
    <property type="entry name" value="YbjH"/>
</dbReference>
<evidence type="ECO:0000313" key="3">
    <source>
        <dbReference type="Proteomes" id="UP001596403"/>
    </source>
</evidence>
<evidence type="ECO:0000256" key="1">
    <source>
        <dbReference type="SAM" id="Phobius"/>
    </source>
</evidence>
<dbReference type="Pfam" id="PF06082">
    <property type="entry name" value="YjbH"/>
    <property type="match status" value="1"/>
</dbReference>
<dbReference type="EMBL" id="JBHSWA010000001">
    <property type="protein sequence ID" value="MFC6641789.1"/>
    <property type="molecule type" value="Genomic_DNA"/>
</dbReference>
<keyword evidence="1" id="KW-0472">Membrane</keyword>
<proteinExistence type="predicted"/>
<comment type="caution">
    <text evidence="2">The sequence shown here is derived from an EMBL/GenBank/DDBJ whole genome shotgun (WGS) entry which is preliminary data.</text>
</comment>
<feature type="transmembrane region" description="Helical" evidence="1">
    <location>
        <begin position="54"/>
        <end position="72"/>
    </location>
</feature>
<keyword evidence="3" id="KW-1185">Reference proteome</keyword>
<gene>
    <name evidence="2" type="ORF">ACFQAU_08760</name>
</gene>
<keyword evidence="1" id="KW-0812">Transmembrane</keyword>